<protein>
    <submittedName>
        <fullName evidence="1">Legionella vir region protein</fullName>
    </submittedName>
</protein>
<proteinExistence type="predicted"/>
<organism evidence="1">
    <name type="scientific">uncultured bacterium contig00073</name>
    <dbReference type="NCBI Taxonomy" id="1181552"/>
    <lineage>
        <taxon>Bacteria</taxon>
        <taxon>environmental samples</taxon>
    </lineage>
</organism>
<accession>A0A806KHR3</accession>
<sequence length="265" mass="27825">MEYDINLSGSGSTISLTTAKGVSNVKTTVAPGYWTVSIKAYYKGVLYGTGSEGKDVKAGQNNSVIVILYRVESAGGESDGGESDGGESSGFIPEYAVGDNGPGGGKIFYVSTTGFTVQGYGTAHYLEAAPVGQQSIATWWGWGDSVVTTLIEGVTTFSTTSDGNANIIGNGRKDTALIIENLPSGITGTAAQLCAGYDGGGKTDWFLPSYGELKELFNSGVLSGNDIYWTSSQVNNNYSWAMSSVQQLNNFSKTTSYNVRAVRAF</sequence>
<dbReference type="EMBL" id="JQ844190">
    <property type="protein sequence ID" value="AGS52350.1"/>
    <property type="molecule type" value="Genomic_DNA"/>
</dbReference>
<name>A0A806KHR3_9BACT</name>
<dbReference type="AlphaFoldDB" id="A0A806KHR3"/>
<reference evidence="1" key="1">
    <citation type="submission" date="2012-03" db="EMBL/GenBank/DDBJ databases">
        <title>Functional metagenomics reveals considerable lignocellulase gene clusters in the gut microbiome of a wood-feeding higher termite.</title>
        <authorList>
            <person name="Liu N."/>
        </authorList>
    </citation>
    <scope>NUCLEOTIDE SEQUENCE</scope>
</reference>
<evidence type="ECO:0000313" key="1">
    <source>
        <dbReference type="EMBL" id="AGS52350.1"/>
    </source>
</evidence>